<evidence type="ECO:0000313" key="9">
    <source>
        <dbReference type="Proteomes" id="UP000832041"/>
    </source>
</evidence>
<dbReference type="Gene3D" id="1.10.510.10">
    <property type="entry name" value="Transferase(Phosphotransferase) domain 1"/>
    <property type="match status" value="1"/>
</dbReference>
<dbReference type="PANTHER" id="PTHR43289:SF34">
    <property type="entry name" value="SERINE_THREONINE-PROTEIN KINASE YBDM-RELATED"/>
    <property type="match status" value="1"/>
</dbReference>
<dbReference type="PROSITE" id="PS50011">
    <property type="entry name" value="PROTEIN_KINASE_DOM"/>
    <property type="match status" value="1"/>
</dbReference>
<evidence type="ECO:0000313" key="8">
    <source>
        <dbReference type="EMBL" id="UPT22664.1"/>
    </source>
</evidence>
<proteinExistence type="predicted"/>
<feature type="transmembrane region" description="Helical" evidence="6">
    <location>
        <begin position="452"/>
        <end position="472"/>
    </location>
</feature>
<feature type="compositionally biased region" description="Low complexity" evidence="5">
    <location>
        <begin position="382"/>
        <end position="401"/>
    </location>
</feature>
<sequence>MTSPLRPEDPARIGDYEIVARIGKGGQGVVYLGQAPDGTRVAVKVMETSWASDSRARNRFAKEIETASKVAPFCTAALLDADIDAEPPYIVSEYIEGPSLREAVLRDGPRSGAALDRLAISTATALVAIHQAGVVHRDFKPANVLLGPDGPRVIDFGIARSAEATVTATNSIVGTPAYMAPEQVEGRELTPAVDIFAWAGVMVFAATGESPFHDETLPAIINRVLNRPPRLDGVDERLRPLLEACLAKEPERRPTAVQVLGALVGHDPANVAQVPVEEVLENGYTAALSEQTQIAATAVLPIPTAEEVAGAAPTAVLSAAEEATDTDAPERPTAGGLAALATARPTDGAPDGAPDSGPASGPMRTTSGLAALVDTGPTKQVGAAASGRTTPPGGTAGPRHGAVGGTAEAVPGQAGGHGGGHGLDSGGAVPPSGQPSLPRRSEHGGGSAQRTLSWIMAAGILIVALAGGWYLISAFLSFDGGRSPEATPVDGATTDVSGQEGDDRPDSTPSVVDHETEADVGGDTYAPNVPTDGHSTHPPVDPHPDPTVSEEEQWTDTPGWEENSEPTEETGTQETGTQEGAPTGNSSSWGSGEAGRVAVSPTGQ</sequence>
<accession>A0ABY4L5C3</accession>
<feature type="compositionally biased region" description="Gly residues" evidence="5">
    <location>
        <begin position="413"/>
        <end position="425"/>
    </location>
</feature>
<dbReference type="CDD" id="cd14014">
    <property type="entry name" value="STKc_PknB_like"/>
    <property type="match status" value="1"/>
</dbReference>
<organism evidence="8 9">
    <name type="scientific">Thermobifida alba</name>
    <name type="common">Thermomonospora alba</name>
    <dbReference type="NCBI Taxonomy" id="53522"/>
    <lineage>
        <taxon>Bacteria</taxon>
        <taxon>Bacillati</taxon>
        <taxon>Actinomycetota</taxon>
        <taxon>Actinomycetes</taxon>
        <taxon>Streptosporangiales</taxon>
        <taxon>Nocardiopsidaceae</taxon>
        <taxon>Thermobifida</taxon>
    </lineage>
</organism>
<dbReference type="InterPro" id="IPR011009">
    <property type="entry name" value="Kinase-like_dom_sf"/>
</dbReference>
<keyword evidence="4" id="KW-0067">ATP-binding</keyword>
<dbReference type="SUPFAM" id="SSF56112">
    <property type="entry name" value="Protein kinase-like (PK-like)"/>
    <property type="match status" value="1"/>
</dbReference>
<evidence type="ECO:0000256" key="5">
    <source>
        <dbReference type="SAM" id="MobiDB-lite"/>
    </source>
</evidence>
<dbReference type="PANTHER" id="PTHR43289">
    <property type="entry name" value="MITOGEN-ACTIVATED PROTEIN KINASE KINASE KINASE 20-RELATED"/>
    <property type="match status" value="1"/>
</dbReference>
<dbReference type="Pfam" id="PF00069">
    <property type="entry name" value="Pkinase"/>
    <property type="match status" value="1"/>
</dbReference>
<dbReference type="GO" id="GO:0016301">
    <property type="term" value="F:kinase activity"/>
    <property type="evidence" value="ECO:0007669"/>
    <property type="project" value="UniProtKB-KW"/>
</dbReference>
<protein>
    <submittedName>
        <fullName evidence="8">Protein kinase</fullName>
    </submittedName>
</protein>
<feature type="region of interest" description="Disordered" evidence="5">
    <location>
        <begin position="486"/>
        <end position="604"/>
    </location>
</feature>
<feature type="compositionally biased region" description="Basic and acidic residues" evidence="5">
    <location>
        <begin position="501"/>
        <end position="517"/>
    </location>
</feature>
<dbReference type="InterPro" id="IPR000719">
    <property type="entry name" value="Prot_kinase_dom"/>
</dbReference>
<feature type="compositionally biased region" description="Low complexity" evidence="5">
    <location>
        <begin position="569"/>
        <end position="584"/>
    </location>
</feature>
<keyword evidence="2" id="KW-0547">Nucleotide-binding</keyword>
<feature type="region of interest" description="Disordered" evidence="5">
    <location>
        <begin position="343"/>
        <end position="367"/>
    </location>
</feature>
<keyword evidence="1" id="KW-0808">Transferase</keyword>
<feature type="domain" description="Protein kinase" evidence="7">
    <location>
        <begin position="16"/>
        <end position="269"/>
    </location>
</feature>
<evidence type="ECO:0000256" key="6">
    <source>
        <dbReference type="SAM" id="Phobius"/>
    </source>
</evidence>
<dbReference type="InterPro" id="IPR008271">
    <property type="entry name" value="Ser/Thr_kinase_AS"/>
</dbReference>
<dbReference type="Gene3D" id="3.30.200.20">
    <property type="entry name" value="Phosphorylase Kinase, domain 1"/>
    <property type="match status" value="1"/>
</dbReference>
<keyword evidence="6" id="KW-0472">Membrane</keyword>
<reference evidence="8 9" key="1">
    <citation type="submission" date="2020-04" db="EMBL/GenBank/DDBJ databases">
        <title>Thermobifida alba genome sequencing and assembly.</title>
        <authorList>
            <person name="Luzics S."/>
            <person name="Horvath B."/>
            <person name="Nagy I."/>
            <person name="Toth A."/>
            <person name="Nagy I."/>
            <person name="Kukolya J."/>
        </authorList>
    </citation>
    <scope>NUCLEOTIDE SEQUENCE [LARGE SCALE GENOMIC DNA]</scope>
    <source>
        <strain evidence="8 9">DSM 43795</strain>
    </source>
</reference>
<keyword evidence="3 8" id="KW-0418">Kinase</keyword>
<keyword evidence="9" id="KW-1185">Reference proteome</keyword>
<dbReference type="Proteomes" id="UP000832041">
    <property type="component" value="Chromosome"/>
</dbReference>
<keyword evidence="6" id="KW-0812">Transmembrane</keyword>
<dbReference type="EMBL" id="CP051627">
    <property type="protein sequence ID" value="UPT22664.1"/>
    <property type="molecule type" value="Genomic_DNA"/>
</dbReference>
<gene>
    <name evidence="8" type="ORF">FOF52_18350</name>
</gene>
<keyword evidence="6" id="KW-1133">Transmembrane helix</keyword>
<evidence type="ECO:0000256" key="3">
    <source>
        <dbReference type="ARBA" id="ARBA00022777"/>
    </source>
</evidence>
<feature type="region of interest" description="Disordered" evidence="5">
    <location>
        <begin position="381"/>
        <end position="446"/>
    </location>
</feature>
<evidence type="ECO:0000256" key="2">
    <source>
        <dbReference type="ARBA" id="ARBA00022741"/>
    </source>
</evidence>
<evidence type="ECO:0000256" key="1">
    <source>
        <dbReference type="ARBA" id="ARBA00022679"/>
    </source>
</evidence>
<name>A0ABY4L5C3_THEAE</name>
<evidence type="ECO:0000256" key="4">
    <source>
        <dbReference type="ARBA" id="ARBA00022840"/>
    </source>
</evidence>
<dbReference type="PROSITE" id="PS00108">
    <property type="entry name" value="PROTEIN_KINASE_ST"/>
    <property type="match status" value="1"/>
</dbReference>
<evidence type="ECO:0000259" key="7">
    <source>
        <dbReference type="PROSITE" id="PS50011"/>
    </source>
</evidence>